<keyword evidence="2" id="KW-0012">Acyltransferase</keyword>
<dbReference type="PANTHER" id="PTHR43877:SF5">
    <property type="entry name" value="BLL8307 PROTEIN"/>
    <property type="match status" value="1"/>
</dbReference>
<dbReference type="Gene3D" id="3.40.630.30">
    <property type="match status" value="1"/>
</dbReference>
<keyword evidence="5" id="KW-1185">Reference proteome</keyword>
<feature type="domain" description="N-acetyltransferase" evidence="3">
    <location>
        <begin position="1"/>
        <end position="148"/>
    </location>
</feature>
<dbReference type="GO" id="GO:0016747">
    <property type="term" value="F:acyltransferase activity, transferring groups other than amino-acyl groups"/>
    <property type="evidence" value="ECO:0007669"/>
    <property type="project" value="InterPro"/>
</dbReference>
<accession>A0A918SZP3</accession>
<dbReference type="InterPro" id="IPR050832">
    <property type="entry name" value="Bact_Acetyltransf"/>
</dbReference>
<protein>
    <submittedName>
        <fullName evidence="4">N-acetyltransferase YsnE</fullName>
    </submittedName>
</protein>
<dbReference type="PANTHER" id="PTHR43877">
    <property type="entry name" value="AMINOALKYLPHOSPHONATE N-ACETYLTRANSFERASE-RELATED-RELATED"/>
    <property type="match status" value="1"/>
</dbReference>
<name>A0A918SZP3_9GAMM</name>
<reference evidence="4" key="2">
    <citation type="submission" date="2020-09" db="EMBL/GenBank/DDBJ databases">
        <authorList>
            <person name="Sun Q."/>
            <person name="Kim S."/>
        </authorList>
    </citation>
    <scope>NUCLEOTIDE SEQUENCE</scope>
    <source>
        <strain evidence="4">KCTC 23077</strain>
    </source>
</reference>
<gene>
    <name evidence="4" type="primary">ysnE</name>
    <name evidence="4" type="ORF">GCM10007067_19240</name>
</gene>
<dbReference type="Pfam" id="PF00583">
    <property type="entry name" value="Acetyltransf_1"/>
    <property type="match status" value="1"/>
</dbReference>
<evidence type="ECO:0000256" key="2">
    <source>
        <dbReference type="ARBA" id="ARBA00023315"/>
    </source>
</evidence>
<reference evidence="4" key="1">
    <citation type="journal article" date="2014" name="Int. J. Syst. Evol. Microbiol.">
        <title>Complete genome sequence of Corynebacterium casei LMG S-19264T (=DSM 44701T), isolated from a smear-ripened cheese.</title>
        <authorList>
            <consortium name="US DOE Joint Genome Institute (JGI-PGF)"/>
            <person name="Walter F."/>
            <person name="Albersmeier A."/>
            <person name="Kalinowski J."/>
            <person name="Ruckert C."/>
        </authorList>
    </citation>
    <scope>NUCLEOTIDE SEQUENCE</scope>
    <source>
        <strain evidence="4">KCTC 23077</strain>
    </source>
</reference>
<evidence type="ECO:0000256" key="1">
    <source>
        <dbReference type="ARBA" id="ARBA00022679"/>
    </source>
</evidence>
<organism evidence="4 5">
    <name type="scientific">Cognatilysobacter bugurensis</name>
    <dbReference type="NCBI Taxonomy" id="543356"/>
    <lineage>
        <taxon>Bacteria</taxon>
        <taxon>Pseudomonadati</taxon>
        <taxon>Pseudomonadota</taxon>
        <taxon>Gammaproteobacteria</taxon>
        <taxon>Lysobacterales</taxon>
        <taxon>Lysobacteraceae</taxon>
        <taxon>Cognatilysobacter</taxon>
    </lineage>
</organism>
<dbReference type="CDD" id="cd04301">
    <property type="entry name" value="NAT_SF"/>
    <property type="match status" value="1"/>
</dbReference>
<dbReference type="RefSeq" id="WP_189455923.1">
    <property type="nucleotide sequence ID" value="NZ_BMYD01000003.1"/>
</dbReference>
<dbReference type="Proteomes" id="UP000646426">
    <property type="component" value="Unassembled WGS sequence"/>
</dbReference>
<keyword evidence="1" id="KW-0808">Transferase</keyword>
<dbReference type="InterPro" id="IPR000182">
    <property type="entry name" value="GNAT_dom"/>
</dbReference>
<evidence type="ECO:0000313" key="5">
    <source>
        <dbReference type="Proteomes" id="UP000646426"/>
    </source>
</evidence>
<dbReference type="PROSITE" id="PS51186">
    <property type="entry name" value="GNAT"/>
    <property type="match status" value="1"/>
</dbReference>
<comment type="caution">
    <text evidence="4">The sequence shown here is derived from an EMBL/GenBank/DDBJ whole genome shotgun (WGS) entry which is preliminary data.</text>
</comment>
<evidence type="ECO:0000313" key="4">
    <source>
        <dbReference type="EMBL" id="GHA81549.1"/>
    </source>
</evidence>
<dbReference type="SUPFAM" id="SSF55729">
    <property type="entry name" value="Acyl-CoA N-acyltransferases (Nat)"/>
    <property type="match status" value="1"/>
</dbReference>
<dbReference type="InterPro" id="IPR016181">
    <property type="entry name" value="Acyl_CoA_acyltransferase"/>
</dbReference>
<sequence length="153" mass="16682">MDIRSGDLEHPAVVALLRGHLSELAGLSPAGSVHALGLERLRAADITFWSAWDGDALLGCAALRQLDALHGEVKSMRTATPHRGRGVAAELLLHLIDEAHRRGYERLSLETGTSAEFAAAHRLYARSGFTDCGPFGDYRPDPHSRFMTRSQAR</sequence>
<dbReference type="EMBL" id="BMYD01000003">
    <property type="protein sequence ID" value="GHA81549.1"/>
    <property type="molecule type" value="Genomic_DNA"/>
</dbReference>
<dbReference type="AlphaFoldDB" id="A0A918SZP3"/>
<proteinExistence type="predicted"/>
<evidence type="ECO:0000259" key="3">
    <source>
        <dbReference type="PROSITE" id="PS51186"/>
    </source>
</evidence>